<dbReference type="GO" id="GO:0006334">
    <property type="term" value="P:nucleosome assembly"/>
    <property type="evidence" value="ECO:0007669"/>
    <property type="project" value="InterPro"/>
</dbReference>
<feature type="compositionally biased region" description="Acidic residues" evidence="4">
    <location>
        <begin position="348"/>
        <end position="380"/>
    </location>
</feature>
<comment type="similarity">
    <text evidence="1 2">Belongs to the nucleosome assembly protein (NAP) family.</text>
</comment>
<dbReference type="EMBL" id="LSSM01001796">
    <property type="protein sequence ID" value="OMJ24609.1"/>
    <property type="molecule type" value="Genomic_DNA"/>
</dbReference>
<dbReference type="PANTHER" id="PTHR11875">
    <property type="entry name" value="TESTIS-SPECIFIC Y-ENCODED PROTEIN"/>
    <property type="match status" value="1"/>
</dbReference>
<keyword evidence="6" id="KW-1185">Reference proteome</keyword>
<sequence length="397" mass="45497">MENNAINIQKKEQDDLAPTPQNTPIFTAPISGSTTASATGNQMLNNPALSQLLQSRLGNLAGSPSEYIQKLPKAVRDRLSGLQFLQSKHTELEAQFHKEILELEKKYNALYNPLYTRRYNIISGAEEPTSEEIQAGIEILKEMDPEAASSITELDANDQPIEDSAENTKGIDSFWLTTLQNHPQTQEMITEKDSQALEYLDDLQISYLEPGPGFQVIFKFRENPYFSNSELTKAYNYTQSKISGELVFASSESCKIQWKPEMDLTITVETKKQRHKTTNKTRIVKKTVPTESFFNFFETIPIPSDEDDSEEAEEARERLEADYELGEEIKEKIVPRAIDWFTGKALEYEDYNDEEFDDDLYDEEDEDDEDDDDDEEDDDENLSRSQKETEPPQCKQQ</sequence>
<dbReference type="Gene3D" id="1.20.5.1500">
    <property type="match status" value="1"/>
</dbReference>
<dbReference type="OrthoDB" id="27325at2759"/>
<feature type="coiled-coil region" evidence="3">
    <location>
        <begin position="302"/>
        <end position="329"/>
    </location>
</feature>
<keyword evidence="3" id="KW-0175">Coiled coil</keyword>
<evidence type="ECO:0000313" key="6">
    <source>
        <dbReference type="Proteomes" id="UP000187429"/>
    </source>
</evidence>
<gene>
    <name evidence="5" type="ORF">AYI69_g4570</name>
</gene>
<dbReference type="Pfam" id="PF00956">
    <property type="entry name" value="NAP"/>
    <property type="match status" value="1"/>
</dbReference>
<comment type="caution">
    <text evidence="5">The sequence shown here is derived from an EMBL/GenBank/DDBJ whole genome shotgun (WGS) entry which is preliminary data.</text>
</comment>
<dbReference type="AlphaFoldDB" id="A0A1R1YCI0"/>
<evidence type="ECO:0000256" key="3">
    <source>
        <dbReference type="SAM" id="Coils"/>
    </source>
</evidence>
<dbReference type="Proteomes" id="UP000187429">
    <property type="component" value="Unassembled WGS sequence"/>
</dbReference>
<evidence type="ECO:0000256" key="1">
    <source>
        <dbReference type="ARBA" id="ARBA00009947"/>
    </source>
</evidence>
<reference evidence="6" key="1">
    <citation type="submission" date="2017-01" db="EMBL/GenBank/DDBJ databases">
        <authorList>
            <person name="Wang Y."/>
            <person name="White M."/>
            <person name="Kvist S."/>
            <person name="Moncalvo J.-M."/>
        </authorList>
    </citation>
    <scope>NUCLEOTIDE SEQUENCE [LARGE SCALE GENOMIC DNA]</scope>
    <source>
        <strain evidence="6">ID-206-W2</strain>
    </source>
</reference>
<name>A0A1R1YCI0_9FUNG</name>
<feature type="region of interest" description="Disordered" evidence="4">
    <location>
        <begin position="1"/>
        <end position="25"/>
    </location>
</feature>
<accession>A0A1R1YCI0</accession>
<dbReference type="GO" id="GO:0005634">
    <property type="term" value="C:nucleus"/>
    <property type="evidence" value="ECO:0007669"/>
    <property type="project" value="InterPro"/>
</dbReference>
<dbReference type="SUPFAM" id="SSF143113">
    <property type="entry name" value="NAP-like"/>
    <property type="match status" value="1"/>
</dbReference>
<evidence type="ECO:0000313" key="5">
    <source>
        <dbReference type="EMBL" id="OMJ24609.1"/>
    </source>
</evidence>
<evidence type="ECO:0000256" key="2">
    <source>
        <dbReference type="RuleBase" id="RU003876"/>
    </source>
</evidence>
<dbReference type="FunFam" id="1.20.5.1500:FF:000001">
    <property type="entry name" value="Nucleosome assembly protein 1-like 1"/>
    <property type="match status" value="1"/>
</dbReference>
<feature type="compositionally biased region" description="Basic and acidic residues" evidence="4">
    <location>
        <begin position="381"/>
        <end position="390"/>
    </location>
</feature>
<proteinExistence type="inferred from homology"/>
<dbReference type="InterPro" id="IPR037231">
    <property type="entry name" value="NAP-like_sf"/>
</dbReference>
<dbReference type="Gene3D" id="3.30.1120.90">
    <property type="entry name" value="Nucleosome assembly protein"/>
    <property type="match status" value="1"/>
</dbReference>
<protein>
    <submittedName>
        <fullName evidence="5">Putative nucleosome assembly protein</fullName>
    </submittedName>
</protein>
<organism evidence="5 6">
    <name type="scientific">Smittium culicis</name>
    <dbReference type="NCBI Taxonomy" id="133412"/>
    <lineage>
        <taxon>Eukaryota</taxon>
        <taxon>Fungi</taxon>
        <taxon>Fungi incertae sedis</taxon>
        <taxon>Zoopagomycota</taxon>
        <taxon>Kickxellomycotina</taxon>
        <taxon>Harpellomycetes</taxon>
        <taxon>Harpellales</taxon>
        <taxon>Legeriomycetaceae</taxon>
        <taxon>Smittium</taxon>
    </lineage>
</organism>
<evidence type="ECO:0000256" key="4">
    <source>
        <dbReference type="SAM" id="MobiDB-lite"/>
    </source>
</evidence>
<dbReference type="InterPro" id="IPR002164">
    <property type="entry name" value="NAP_family"/>
</dbReference>
<feature type="region of interest" description="Disordered" evidence="4">
    <location>
        <begin position="348"/>
        <end position="397"/>
    </location>
</feature>